<dbReference type="InterPro" id="IPR036034">
    <property type="entry name" value="PDZ_sf"/>
</dbReference>
<evidence type="ECO:0000256" key="6">
    <source>
        <dbReference type="ARBA" id="ARBA00022490"/>
    </source>
</evidence>
<evidence type="ECO:0000313" key="26">
    <source>
        <dbReference type="EMBL" id="CAL7943663.1"/>
    </source>
</evidence>
<reference evidence="26 27" key="1">
    <citation type="submission" date="2024-08" db="EMBL/GenBank/DDBJ databases">
        <authorList>
            <person name="Will J Nash"/>
            <person name="Angela Man"/>
            <person name="Seanna McTaggart"/>
            <person name="Kendall Baker"/>
            <person name="Tom Barker"/>
            <person name="Leah Catchpole"/>
            <person name="Alex Durrant"/>
            <person name="Karim Gharbi"/>
            <person name="Naomi Irish"/>
            <person name="Gemy Kaithakottil"/>
            <person name="Debby Ku"/>
            <person name="Aaliyah Providence"/>
            <person name="Felix Shaw"/>
            <person name="David Swarbreck"/>
            <person name="Chris Watkins"/>
            <person name="Ann M. McCartney"/>
            <person name="Giulio Formenti"/>
            <person name="Alice Mouton"/>
            <person name="Noel Vella"/>
            <person name="Bjorn M von Reumont"/>
            <person name="Adriana Vella"/>
            <person name="Wilfried Haerty"/>
        </authorList>
    </citation>
    <scope>NUCLEOTIDE SEQUENCE [LARGE SCALE GENOMIC DNA]</scope>
</reference>
<evidence type="ECO:0000256" key="14">
    <source>
        <dbReference type="ARBA" id="ARBA00023139"/>
    </source>
</evidence>
<dbReference type="InterPro" id="IPR037959">
    <property type="entry name" value="PICK1_BAR"/>
</dbReference>
<evidence type="ECO:0000256" key="17">
    <source>
        <dbReference type="ARBA" id="ARBA00023288"/>
    </source>
</evidence>
<dbReference type="Gene3D" id="2.30.42.10">
    <property type="match status" value="1"/>
</dbReference>
<proteinExistence type="predicted"/>
<feature type="domain" description="PDZ" evidence="24">
    <location>
        <begin position="105"/>
        <end position="188"/>
    </location>
</feature>
<dbReference type="CDD" id="cd06722">
    <property type="entry name" value="PDZ_PICK1-like"/>
    <property type="match status" value="1"/>
</dbReference>
<comment type="caution">
    <text evidence="26">The sequence shown here is derived from an EMBL/GenBank/DDBJ whole genome shotgun (WGS) entry which is preliminary data.</text>
</comment>
<dbReference type="EMBL" id="CAXAJV020001293">
    <property type="protein sequence ID" value="CAL7943663.1"/>
    <property type="molecule type" value="Genomic_DNA"/>
</dbReference>
<feature type="domain" description="AH" evidence="25">
    <location>
        <begin position="227"/>
        <end position="440"/>
    </location>
</feature>
<dbReference type="InterPro" id="IPR027267">
    <property type="entry name" value="AH/BAR_dom_sf"/>
</dbReference>
<keyword evidence="12" id="KW-0770">Synapse</keyword>
<evidence type="ECO:0000256" key="4">
    <source>
        <dbReference type="ARBA" id="ARBA00004635"/>
    </source>
</evidence>
<keyword evidence="8" id="KW-0771">Synaptosome</keyword>
<evidence type="ECO:0000256" key="1">
    <source>
        <dbReference type="ARBA" id="ARBA00004170"/>
    </source>
</evidence>
<dbReference type="InterPro" id="IPR010504">
    <property type="entry name" value="AH_dom"/>
</dbReference>
<evidence type="ECO:0000256" key="13">
    <source>
        <dbReference type="ARBA" id="ARBA00023136"/>
    </source>
</evidence>
<keyword evidence="7" id="KW-0597">Phosphoprotein</keyword>
<keyword evidence="14" id="KW-0564">Palmitate</keyword>
<evidence type="ECO:0000256" key="3">
    <source>
        <dbReference type="ARBA" id="ARBA00004556"/>
    </source>
</evidence>
<evidence type="ECO:0000256" key="20">
    <source>
        <dbReference type="ARBA" id="ARBA00033721"/>
    </source>
</evidence>
<dbReference type="SUPFAM" id="SSF50156">
    <property type="entry name" value="PDZ domain-like"/>
    <property type="match status" value="1"/>
</dbReference>
<evidence type="ECO:0000256" key="10">
    <source>
        <dbReference type="ARBA" id="ARBA00022833"/>
    </source>
</evidence>
<evidence type="ECO:0000256" key="16">
    <source>
        <dbReference type="ARBA" id="ARBA00023212"/>
    </source>
</evidence>
<dbReference type="PANTHER" id="PTHR12141">
    <property type="entry name" value="ARFAPTIN-RELATED"/>
    <property type="match status" value="1"/>
</dbReference>
<keyword evidence="10" id="KW-0862">Zinc</keyword>
<comment type="function">
    <text evidence="20">Probable adapter protein that bind to and organize the subcellular localization of a variety of membrane proteins containing some PDZ recognition sequence. Involved in the clustering of various receptors, possibly by acting at the receptor internalization level. Plays a role in synaptic plasticity by regulating the trafficking and internalization of AMPA receptors. May be regulated upon PRKCA activation. May regulate ASIC1/ASIC3 channel. Regulates actin polymerization by inhibiting the actin-nucleating activity of the Arp2/3 complex; the function is competitive with nucleation promoting factors and is linked to neuronal morphology regulation and AMPA receptor (AMPAR) endocytosis. Via interaction with the Arp2/3 complex involved in regulation of synaptic plasicity of excitatory synapses and required for spine shrinkage during long-term depression (LTD). Involved in regulation of astrocyte morphology, antagonistic to Arp2/3 complex activator WASL/N-WASP function.</text>
</comment>
<sequence length="500" mass="56541">MMVYIFLDWFSYVNDYLQEREAVAENYQLKKSIANMDYDDDLFFEEDKILKDQTILPTNNVTLKTIVEEFKENFVQLTTVPSANVQMHQFTTMEDRMGMTITSGNIVIQKDSSNLIGISIGGGAPFCPCLYIVQIFDNTPAAIDGTLQSGDELVAVNGTSVRGKTKVEVAKMIQSCDSQVSINYNKLHADPKQGRTLDIALKKVKHRLVEGMGSATADALGLSRAILCNDALVQRLMALQRTENLYRGLVSHAKATLHAFFDLIQIYKVFGDAFAAIGVREPQPRASEAFRQFGEQHRQMEKFGITILKSLKPILNDLGTYLHKAIPDTRLTISKYADAKFEYLSYCLKVKELDDEEQSYAALQEPLYRVETGNYEYRLVLRCRQEARAKFAKLRSDVLVKLELLDNKHVQDVVWQLQKFAAGLAKYYSNIRDLLSSVTLFPVEVDLSHSAFQYKCTGSQVIIDGEDADEFEPEEKPNANEDLLIDTQSFPLITSESKDM</sequence>
<dbReference type="CDD" id="cd07659">
    <property type="entry name" value="BAR_PICK1"/>
    <property type="match status" value="1"/>
</dbReference>
<dbReference type="PROSITE" id="PS50870">
    <property type="entry name" value="AH"/>
    <property type="match status" value="1"/>
</dbReference>
<evidence type="ECO:0000256" key="7">
    <source>
        <dbReference type="ARBA" id="ARBA00022553"/>
    </source>
</evidence>
<dbReference type="Pfam" id="PF00595">
    <property type="entry name" value="PDZ"/>
    <property type="match status" value="1"/>
</dbReference>
<dbReference type="PANTHER" id="PTHR12141:SF1">
    <property type="entry name" value="PRKCA-BINDING PROTEIN"/>
    <property type="match status" value="1"/>
</dbReference>
<dbReference type="PROSITE" id="PS50106">
    <property type="entry name" value="PDZ"/>
    <property type="match status" value="1"/>
</dbReference>
<evidence type="ECO:0000256" key="2">
    <source>
        <dbReference type="ARBA" id="ARBA00004245"/>
    </source>
</evidence>
<evidence type="ECO:0000256" key="8">
    <source>
        <dbReference type="ARBA" id="ARBA00022599"/>
    </source>
</evidence>
<evidence type="ECO:0000256" key="22">
    <source>
        <dbReference type="ARBA" id="ARBA00034105"/>
    </source>
</evidence>
<gene>
    <name evidence="26" type="ORF">XYLVIOL_LOCUS6214</name>
</gene>
<dbReference type="Gene3D" id="1.20.1270.60">
    <property type="entry name" value="Arfaptin homology (AH) domain/BAR domain"/>
    <property type="match status" value="1"/>
</dbReference>
<keyword evidence="11" id="KW-0106">Calcium</keyword>
<dbReference type="InterPro" id="IPR001478">
    <property type="entry name" value="PDZ"/>
</dbReference>
<evidence type="ECO:0000259" key="25">
    <source>
        <dbReference type="PROSITE" id="PS50870"/>
    </source>
</evidence>
<keyword evidence="17" id="KW-0449">Lipoprotein</keyword>
<evidence type="ECO:0000259" key="24">
    <source>
        <dbReference type="PROSITE" id="PS50106"/>
    </source>
</evidence>
<evidence type="ECO:0000256" key="15">
    <source>
        <dbReference type="ARBA" id="ARBA00023203"/>
    </source>
</evidence>
<comment type="subunit">
    <text evidence="23">Monomer and homodimer. Interacts with CXADR. Interacts presynaptically with the glutamate receptors GRIA2, GRIA3, GRIK3, isoform 3 of GRIA4, isoform A of GRM4, GRM7 and GRM8; with NAPA and NAPB; and with BTG2. The interaction with NAPA and NAPB disrupts the interaction with GRIA2, conducting to the internalization of GRIA2. Interacts with PRKCA; with the amine transporters SLC6A2 and SLC6A3; with the channels ASIC1 and ASIC2; with the GTP-binding proteins ARF1 and ARF3; with the ephrin receptor tyrosine kinases EPHA7, EPHB1 and EPHB2; with ERBB2 and through its PDZ domain with the C-terminal tail of PRLHR. Interacts with UNC5A. Interacts (via AH domain) with NCS1/FREQ; in a calcium-dependent manner. Interacts with F-actin and associates with the ARP2/3 complex. Interacts (via PDZ domain) with ARF1 (activated); the interaction blocks Arp2/3 complex inhibition. Interacts with SORCS3.</text>
</comment>
<keyword evidence="9" id="KW-0479">Metal-binding</keyword>
<dbReference type="SMART" id="SM01015">
    <property type="entry name" value="Arfaptin"/>
    <property type="match status" value="1"/>
</dbReference>
<keyword evidence="6" id="KW-0963">Cytoplasm</keyword>
<dbReference type="Pfam" id="PF06456">
    <property type="entry name" value="Arfaptin"/>
    <property type="match status" value="1"/>
</dbReference>
<comment type="subcellular location">
    <subcellularLocation>
        <location evidence="2">Cytoplasm</location>
        <location evidence="2">Cytoskeleton</location>
    </subcellularLocation>
    <subcellularLocation>
        <location evidence="3">Cytoplasm</location>
        <location evidence="3">Perinuclear region</location>
    </subcellularLocation>
    <subcellularLocation>
        <location evidence="4">Membrane</location>
        <topology evidence="4">Lipid-anchor</topology>
    </subcellularLocation>
    <subcellularLocation>
        <location evidence="1">Membrane</location>
        <topology evidence="1">Peripheral membrane protein</topology>
    </subcellularLocation>
    <subcellularLocation>
        <location evidence="22">Postsynaptic density</location>
    </subcellularLocation>
    <subcellularLocation>
        <location evidence="21">Synapse</location>
        <location evidence="21">Synaptosome</location>
    </subcellularLocation>
</comment>
<dbReference type="SMART" id="SM00228">
    <property type="entry name" value="PDZ"/>
    <property type="match status" value="1"/>
</dbReference>
<name>A0ABP1NRJ9_XYLVO</name>
<keyword evidence="27" id="KW-1185">Reference proteome</keyword>
<accession>A0ABP1NRJ9</accession>
<dbReference type="SUPFAM" id="SSF103657">
    <property type="entry name" value="BAR/IMD domain-like"/>
    <property type="match status" value="1"/>
</dbReference>
<keyword evidence="16" id="KW-0206">Cytoskeleton</keyword>
<evidence type="ECO:0000313" key="27">
    <source>
        <dbReference type="Proteomes" id="UP001642520"/>
    </source>
</evidence>
<protein>
    <recommendedName>
        <fullName evidence="5">PRKCA-binding protein</fullName>
    </recommendedName>
    <alternativeName>
        <fullName evidence="19">Protein interacting with C kinase 1</fullName>
    </alternativeName>
    <alternativeName>
        <fullName evidence="18">Protein kinase C-alpha-binding protein</fullName>
    </alternativeName>
</protein>
<dbReference type="InterPro" id="IPR030798">
    <property type="entry name" value="Arfaptin_fam"/>
</dbReference>
<keyword evidence="13" id="KW-0472">Membrane</keyword>
<evidence type="ECO:0000256" key="11">
    <source>
        <dbReference type="ARBA" id="ARBA00022837"/>
    </source>
</evidence>
<evidence type="ECO:0000256" key="18">
    <source>
        <dbReference type="ARBA" id="ARBA00031097"/>
    </source>
</evidence>
<evidence type="ECO:0000256" key="19">
    <source>
        <dbReference type="ARBA" id="ARBA00032804"/>
    </source>
</evidence>
<evidence type="ECO:0000256" key="12">
    <source>
        <dbReference type="ARBA" id="ARBA00023018"/>
    </source>
</evidence>
<evidence type="ECO:0000256" key="9">
    <source>
        <dbReference type="ARBA" id="ARBA00022723"/>
    </source>
</evidence>
<evidence type="ECO:0000256" key="23">
    <source>
        <dbReference type="ARBA" id="ARBA00093501"/>
    </source>
</evidence>
<keyword evidence="15" id="KW-0009">Actin-binding</keyword>
<evidence type="ECO:0000256" key="21">
    <source>
        <dbReference type="ARBA" id="ARBA00034102"/>
    </source>
</evidence>
<evidence type="ECO:0000256" key="5">
    <source>
        <dbReference type="ARBA" id="ARBA00017975"/>
    </source>
</evidence>
<organism evidence="26 27">
    <name type="scientific">Xylocopa violacea</name>
    <name type="common">Violet carpenter bee</name>
    <name type="synonym">Apis violacea</name>
    <dbReference type="NCBI Taxonomy" id="135666"/>
    <lineage>
        <taxon>Eukaryota</taxon>
        <taxon>Metazoa</taxon>
        <taxon>Ecdysozoa</taxon>
        <taxon>Arthropoda</taxon>
        <taxon>Hexapoda</taxon>
        <taxon>Insecta</taxon>
        <taxon>Pterygota</taxon>
        <taxon>Neoptera</taxon>
        <taxon>Endopterygota</taxon>
        <taxon>Hymenoptera</taxon>
        <taxon>Apocrita</taxon>
        <taxon>Aculeata</taxon>
        <taxon>Apoidea</taxon>
        <taxon>Anthophila</taxon>
        <taxon>Apidae</taxon>
        <taxon>Xylocopa</taxon>
        <taxon>Xylocopa</taxon>
    </lineage>
</organism>
<dbReference type="Proteomes" id="UP001642520">
    <property type="component" value="Unassembled WGS sequence"/>
</dbReference>